<evidence type="ECO:0000256" key="1">
    <source>
        <dbReference type="SAM" id="MobiDB-lite"/>
    </source>
</evidence>
<dbReference type="InParanoid" id="A0A0C3A7P8"/>
<dbReference type="STRING" id="1036808.A0A0C3A7P8"/>
<gene>
    <name evidence="2" type="ORF">SCLCIDRAFT_26244</name>
</gene>
<evidence type="ECO:0000313" key="2">
    <source>
        <dbReference type="EMBL" id="KIM60887.1"/>
    </source>
</evidence>
<reference evidence="3" key="2">
    <citation type="submission" date="2015-01" db="EMBL/GenBank/DDBJ databases">
        <title>Evolutionary Origins and Diversification of the Mycorrhizal Mutualists.</title>
        <authorList>
            <consortium name="DOE Joint Genome Institute"/>
            <consortium name="Mycorrhizal Genomics Consortium"/>
            <person name="Kohler A."/>
            <person name="Kuo A."/>
            <person name="Nagy L.G."/>
            <person name="Floudas D."/>
            <person name="Copeland A."/>
            <person name="Barry K.W."/>
            <person name="Cichocki N."/>
            <person name="Veneault-Fourrey C."/>
            <person name="LaButti K."/>
            <person name="Lindquist E.A."/>
            <person name="Lipzen A."/>
            <person name="Lundell T."/>
            <person name="Morin E."/>
            <person name="Murat C."/>
            <person name="Riley R."/>
            <person name="Ohm R."/>
            <person name="Sun H."/>
            <person name="Tunlid A."/>
            <person name="Henrissat B."/>
            <person name="Grigoriev I.V."/>
            <person name="Hibbett D.S."/>
            <person name="Martin F."/>
        </authorList>
    </citation>
    <scope>NUCLEOTIDE SEQUENCE [LARGE SCALE GENOMIC DNA]</scope>
    <source>
        <strain evidence="3">Foug A</strain>
    </source>
</reference>
<protein>
    <submittedName>
        <fullName evidence="2">Uncharacterized protein</fullName>
    </submittedName>
</protein>
<proteinExistence type="predicted"/>
<reference evidence="2 3" key="1">
    <citation type="submission" date="2014-04" db="EMBL/GenBank/DDBJ databases">
        <authorList>
            <consortium name="DOE Joint Genome Institute"/>
            <person name="Kuo A."/>
            <person name="Kohler A."/>
            <person name="Nagy L.G."/>
            <person name="Floudas D."/>
            <person name="Copeland A."/>
            <person name="Barry K.W."/>
            <person name="Cichocki N."/>
            <person name="Veneault-Fourrey C."/>
            <person name="LaButti K."/>
            <person name="Lindquist E.A."/>
            <person name="Lipzen A."/>
            <person name="Lundell T."/>
            <person name="Morin E."/>
            <person name="Murat C."/>
            <person name="Sun H."/>
            <person name="Tunlid A."/>
            <person name="Henrissat B."/>
            <person name="Grigoriev I.V."/>
            <person name="Hibbett D.S."/>
            <person name="Martin F."/>
            <person name="Nordberg H.P."/>
            <person name="Cantor M.N."/>
            <person name="Hua S.X."/>
        </authorList>
    </citation>
    <scope>NUCLEOTIDE SEQUENCE [LARGE SCALE GENOMIC DNA]</scope>
    <source>
        <strain evidence="2 3">Foug A</strain>
    </source>
</reference>
<keyword evidence="3" id="KW-1185">Reference proteome</keyword>
<dbReference type="Proteomes" id="UP000053989">
    <property type="component" value="Unassembled WGS sequence"/>
</dbReference>
<evidence type="ECO:0000313" key="3">
    <source>
        <dbReference type="Proteomes" id="UP000053989"/>
    </source>
</evidence>
<accession>A0A0C3A7P8</accession>
<sequence>MVISNHHASLSCPSPQLEPSTQYHTDYDYQPCSPALSTPMDPTHLEATPGIINDANGRQLNVPASAQPLQPIDLRLAIIVSSQPLIKFHVRWTSLSLVMDIAHEDGIAGLLVTPIAQNLCCHKLEDRAAKRKLTPYFAFTRTIHMKGVSVLDKPTIVAGVCERASKSQVRAESTLILHLACKGMDTTGCLPLLLKTALEDYHTKDCLEYVQVTFDFGTDSKLSRWKMKRAKLGRELVARKFQHKIIFVTVHSEITRGDLFAGKNAQGGDMAMEVNEFMKCLFGLSLERVVYGSTLFMLTCGPSVAFQDSFLAMKQTISRLQPEYTIAFMAPNFLSAVLKVFIMLYCVQVLIQGHSFLEVLHDLLDVAPELRMHTDVLLFYIKGLLSPPVVDSPSMATMGHRFAYVMSPMWGHSSMVKVKR</sequence>
<name>A0A0C3A7P8_9AGAM</name>
<dbReference type="EMBL" id="KN822057">
    <property type="protein sequence ID" value="KIM60887.1"/>
    <property type="molecule type" value="Genomic_DNA"/>
</dbReference>
<organism evidence="2 3">
    <name type="scientific">Scleroderma citrinum Foug A</name>
    <dbReference type="NCBI Taxonomy" id="1036808"/>
    <lineage>
        <taxon>Eukaryota</taxon>
        <taxon>Fungi</taxon>
        <taxon>Dikarya</taxon>
        <taxon>Basidiomycota</taxon>
        <taxon>Agaricomycotina</taxon>
        <taxon>Agaricomycetes</taxon>
        <taxon>Agaricomycetidae</taxon>
        <taxon>Boletales</taxon>
        <taxon>Sclerodermatineae</taxon>
        <taxon>Sclerodermataceae</taxon>
        <taxon>Scleroderma</taxon>
    </lineage>
</organism>
<feature type="region of interest" description="Disordered" evidence="1">
    <location>
        <begin position="1"/>
        <end position="24"/>
    </location>
</feature>
<dbReference type="HOGENOM" id="CLU_654096_0_0_1"/>
<dbReference type="AlphaFoldDB" id="A0A0C3A7P8"/>